<dbReference type="RefSeq" id="WP_332520470.1">
    <property type="nucleotide sequence ID" value="NZ_JANRHA010000012.1"/>
</dbReference>
<gene>
    <name evidence="1" type="ORF">NVS88_17255</name>
</gene>
<organism evidence="1 2">
    <name type="scientific">Speluncibacter jeojiensis</name>
    <dbReference type="NCBI Taxonomy" id="2710754"/>
    <lineage>
        <taxon>Bacteria</taxon>
        <taxon>Bacillati</taxon>
        <taxon>Actinomycetota</taxon>
        <taxon>Actinomycetes</taxon>
        <taxon>Mycobacteriales</taxon>
        <taxon>Speluncibacteraceae</taxon>
        <taxon>Speluncibacter</taxon>
    </lineage>
</organism>
<name>A0A9X4M1J9_9ACTN</name>
<accession>A0A9X4M1J9</accession>
<evidence type="ECO:0000313" key="2">
    <source>
        <dbReference type="Proteomes" id="UP001152755"/>
    </source>
</evidence>
<dbReference type="Proteomes" id="UP001152755">
    <property type="component" value="Unassembled WGS sequence"/>
</dbReference>
<protein>
    <submittedName>
        <fullName evidence="1">Uncharacterized protein</fullName>
    </submittedName>
</protein>
<keyword evidence="2" id="KW-1185">Reference proteome</keyword>
<dbReference type="AlphaFoldDB" id="A0A9X4M1J9"/>
<comment type="caution">
    <text evidence="1">The sequence shown here is derived from an EMBL/GenBank/DDBJ whole genome shotgun (WGS) entry which is preliminary data.</text>
</comment>
<reference evidence="1" key="1">
    <citation type="submission" date="2022-08" db="EMBL/GenBank/DDBJ databases">
        <title>Genome analysis of Corynebacteriales strain.</title>
        <authorList>
            <person name="Lee S.D."/>
        </authorList>
    </citation>
    <scope>NUCLEOTIDE SEQUENCE</scope>
    <source>
        <strain evidence="1">D3-21</strain>
    </source>
</reference>
<evidence type="ECO:0000313" key="1">
    <source>
        <dbReference type="EMBL" id="MDG3016305.1"/>
    </source>
</evidence>
<proteinExistence type="predicted"/>
<dbReference type="EMBL" id="JANRHA010000012">
    <property type="protein sequence ID" value="MDG3016305.1"/>
    <property type="molecule type" value="Genomic_DNA"/>
</dbReference>
<sequence length="43" mass="4232">MTSVTNIFSLFDTLPAVLKDTLFAVGGGSMTGGGISSAPGEIA</sequence>